<dbReference type="InterPro" id="IPR040442">
    <property type="entry name" value="Pyrv_kinase-like_dom_sf"/>
</dbReference>
<dbReference type="RefSeq" id="WP_244217081.1">
    <property type="nucleotide sequence ID" value="NZ_MUBM01000073.1"/>
</dbReference>
<dbReference type="Pfam" id="PF13714">
    <property type="entry name" value="PEP_mutase"/>
    <property type="match status" value="1"/>
</dbReference>
<dbReference type="GO" id="GO:0016829">
    <property type="term" value="F:lyase activity"/>
    <property type="evidence" value="ECO:0007669"/>
    <property type="project" value="UniProtKB-KW"/>
</dbReference>
<dbReference type="PANTHER" id="PTHR42905:SF16">
    <property type="entry name" value="CARBOXYPHOSPHONOENOLPYRUVATE PHOSPHONOMUTASE-LIKE PROTEIN (AFU_ORTHOLOGUE AFUA_5G07230)"/>
    <property type="match status" value="1"/>
</dbReference>
<gene>
    <name evidence="1" type="ORF">ABT317_03855</name>
</gene>
<dbReference type="Gene3D" id="3.20.20.60">
    <property type="entry name" value="Phosphoenolpyruvate-binding domains"/>
    <property type="match status" value="1"/>
</dbReference>
<comment type="caution">
    <text evidence="1">The sequence shown here is derived from an EMBL/GenBank/DDBJ whole genome shotgun (WGS) entry which is preliminary data.</text>
</comment>
<sequence length="296" mass="31374">MIREYPSRETLTDPTTIQERLDMPGSELYEKFMALHTRDGGLVMPNAWDGLSALMLADAGFEAIATSSAALAATLGRADGRHEVTREEHLEHARLLGRLTGLPVNGDFEDGYGDTPEDVAATVEAAVESGLAGIGIEDTSGNPDQPIRDFDEAVNRIRSAVDAAKGRIVVTGRTDNFIQGRPDLDDTIRRLTAFADAGADVLYAPYPPDLDALVAIVTAVAPTPVNVLISPADKVLTVAELQKAGVKRISVGPALYTHAMEALEQATKALVVGDLTAATTGIGFERISDLLARGTN</sequence>
<dbReference type="InterPro" id="IPR015813">
    <property type="entry name" value="Pyrv/PenolPyrv_kinase-like_dom"/>
</dbReference>
<dbReference type="SUPFAM" id="SSF51621">
    <property type="entry name" value="Phosphoenolpyruvate/pyruvate domain"/>
    <property type="match status" value="1"/>
</dbReference>
<keyword evidence="1" id="KW-0456">Lyase</keyword>
<proteinExistence type="predicted"/>
<protein>
    <submittedName>
        <fullName evidence="1">Isocitrate lyase/phosphoenolpyruvate mutase family protein</fullName>
    </submittedName>
</protein>
<dbReference type="PANTHER" id="PTHR42905">
    <property type="entry name" value="PHOSPHOENOLPYRUVATE CARBOXYLASE"/>
    <property type="match status" value="1"/>
</dbReference>
<organism evidence="1 2">
    <name type="scientific">Streptomyces carpinensis</name>
    <dbReference type="NCBI Taxonomy" id="66369"/>
    <lineage>
        <taxon>Bacteria</taxon>
        <taxon>Bacillati</taxon>
        <taxon>Actinomycetota</taxon>
        <taxon>Actinomycetes</taxon>
        <taxon>Kitasatosporales</taxon>
        <taxon>Streptomycetaceae</taxon>
        <taxon>Streptomyces</taxon>
    </lineage>
</organism>
<keyword evidence="2" id="KW-1185">Reference proteome</keyword>
<dbReference type="EMBL" id="JBEPCU010000028">
    <property type="protein sequence ID" value="MER6976192.1"/>
    <property type="molecule type" value="Genomic_DNA"/>
</dbReference>
<evidence type="ECO:0000313" key="2">
    <source>
        <dbReference type="Proteomes" id="UP001458415"/>
    </source>
</evidence>
<dbReference type="CDD" id="cd00377">
    <property type="entry name" value="ICL_PEPM"/>
    <property type="match status" value="1"/>
</dbReference>
<evidence type="ECO:0000313" key="1">
    <source>
        <dbReference type="EMBL" id="MER6976192.1"/>
    </source>
</evidence>
<accession>A0ABV1VXR3</accession>
<dbReference type="InterPro" id="IPR039556">
    <property type="entry name" value="ICL/PEPM"/>
</dbReference>
<dbReference type="Proteomes" id="UP001458415">
    <property type="component" value="Unassembled WGS sequence"/>
</dbReference>
<name>A0ABV1VXR3_9ACTN</name>
<reference evidence="1 2" key="1">
    <citation type="submission" date="2024-06" db="EMBL/GenBank/DDBJ databases">
        <title>The Natural Products Discovery Center: Release of the First 8490 Sequenced Strains for Exploring Actinobacteria Biosynthetic Diversity.</title>
        <authorList>
            <person name="Kalkreuter E."/>
            <person name="Kautsar S.A."/>
            <person name="Yang D."/>
            <person name="Bader C.D."/>
            <person name="Teijaro C.N."/>
            <person name="Fluegel L."/>
            <person name="Davis C.M."/>
            <person name="Simpson J.R."/>
            <person name="Lauterbach L."/>
            <person name="Steele A.D."/>
            <person name="Gui C."/>
            <person name="Meng S."/>
            <person name="Li G."/>
            <person name="Viehrig K."/>
            <person name="Ye F."/>
            <person name="Su P."/>
            <person name="Kiefer A.F."/>
            <person name="Nichols A."/>
            <person name="Cepeda A.J."/>
            <person name="Yan W."/>
            <person name="Fan B."/>
            <person name="Jiang Y."/>
            <person name="Adhikari A."/>
            <person name="Zheng C.-J."/>
            <person name="Schuster L."/>
            <person name="Cowan T.M."/>
            <person name="Smanski M.J."/>
            <person name="Chevrette M.G."/>
            <person name="De Carvalho L.P.S."/>
            <person name="Shen B."/>
        </authorList>
    </citation>
    <scope>NUCLEOTIDE SEQUENCE [LARGE SCALE GENOMIC DNA]</scope>
    <source>
        <strain evidence="1 2">NPDC000634</strain>
    </source>
</reference>